<accession>A0A5J4TZR4</accession>
<comment type="caution">
    <text evidence="1">The sequence shown here is derived from an EMBL/GenBank/DDBJ whole genome shotgun (WGS) entry which is preliminary data.</text>
</comment>
<organism evidence="1 2">
    <name type="scientific">Streblomastix strix</name>
    <dbReference type="NCBI Taxonomy" id="222440"/>
    <lineage>
        <taxon>Eukaryota</taxon>
        <taxon>Metamonada</taxon>
        <taxon>Preaxostyla</taxon>
        <taxon>Oxymonadida</taxon>
        <taxon>Streblomastigidae</taxon>
        <taxon>Streblomastix</taxon>
    </lineage>
</organism>
<gene>
    <name evidence="1" type="ORF">EZS28_040789</name>
</gene>
<dbReference type="AlphaFoldDB" id="A0A5J4TZR4"/>
<dbReference type="Proteomes" id="UP000324800">
    <property type="component" value="Unassembled WGS sequence"/>
</dbReference>
<protein>
    <submittedName>
        <fullName evidence="1">Uncharacterized protein</fullName>
    </submittedName>
</protein>
<sequence>MSYNNESSVDSLNQTVPLYSLNSSFIDEVPIDIRDTSDRQDSVQNKYLSSEVRRLRQRLAEMERKEKERQN</sequence>
<evidence type="ECO:0000313" key="2">
    <source>
        <dbReference type="Proteomes" id="UP000324800"/>
    </source>
</evidence>
<reference evidence="1 2" key="1">
    <citation type="submission" date="2019-03" db="EMBL/GenBank/DDBJ databases">
        <title>Single cell metagenomics reveals metabolic interactions within the superorganism composed of flagellate Streblomastix strix and complex community of Bacteroidetes bacteria on its surface.</title>
        <authorList>
            <person name="Treitli S.C."/>
            <person name="Kolisko M."/>
            <person name="Husnik F."/>
            <person name="Keeling P."/>
            <person name="Hampl V."/>
        </authorList>
    </citation>
    <scope>NUCLEOTIDE SEQUENCE [LARGE SCALE GENOMIC DNA]</scope>
    <source>
        <strain evidence="1">ST1C</strain>
    </source>
</reference>
<evidence type="ECO:0000313" key="1">
    <source>
        <dbReference type="EMBL" id="KAA6363684.1"/>
    </source>
</evidence>
<proteinExistence type="predicted"/>
<name>A0A5J4TZR4_9EUKA</name>
<dbReference type="EMBL" id="SNRW01022601">
    <property type="protein sequence ID" value="KAA6363684.1"/>
    <property type="molecule type" value="Genomic_DNA"/>
</dbReference>
<feature type="non-terminal residue" evidence="1">
    <location>
        <position position="71"/>
    </location>
</feature>